<gene>
    <name evidence="2" type="ORF">SAMN05216259_10829</name>
</gene>
<keyword evidence="2" id="KW-0418">Kinase</keyword>
<sequence>MPTSSRGAAPAAVPVLDIGGSHVTAAAVDPVAVRVIPGSRQRLPLSPDADPPLFLTALAAAAAGLAGRRLHPVWGIALPGPFDYAAGVARYRGVGKFDALDGFPVGEHLTRLLPPGARPLFLNDAHAFALGAWHTSPDRPARMAALTLGTGVGSAFLDAGRIVTESPEVPPEGRADLLTIDGDPLEERVSTRAVTARYAALTGRVPAGWRELTSAAAAGEGAAREVVDTALSALGGALAPWLSAFKATTLVVGGSVAASWPTVGPPLTAGLTAHDEGPATVHVVPRTDGEDAALVGAAVRALREG</sequence>
<reference evidence="2 3" key="1">
    <citation type="submission" date="2016-10" db="EMBL/GenBank/DDBJ databases">
        <authorList>
            <person name="de Groot N.N."/>
        </authorList>
    </citation>
    <scope>NUCLEOTIDE SEQUENCE [LARGE SCALE GENOMIC DNA]</scope>
    <source>
        <strain evidence="2 3">CGMCC 4.2022</strain>
    </source>
</reference>
<evidence type="ECO:0000313" key="3">
    <source>
        <dbReference type="Proteomes" id="UP000199341"/>
    </source>
</evidence>
<dbReference type="AlphaFoldDB" id="A0A1H0HEW7"/>
<evidence type="ECO:0000256" key="1">
    <source>
        <dbReference type="ARBA" id="ARBA00006479"/>
    </source>
</evidence>
<dbReference type="SUPFAM" id="SSF53067">
    <property type="entry name" value="Actin-like ATPase domain"/>
    <property type="match status" value="1"/>
</dbReference>
<dbReference type="EMBL" id="FNIE01000008">
    <property type="protein sequence ID" value="SDO17677.1"/>
    <property type="molecule type" value="Genomic_DNA"/>
</dbReference>
<proteinExistence type="inferred from homology"/>
<dbReference type="InterPro" id="IPR043129">
    <property type="entry name" value="ATPase_NBD"/>
</dbReference>
<accession>A0A1H0HEW7</accession>
<name>A0A1H0HEW7_9ACTN</name>
<dbReference type="InterPro" id="IPR000600">
    <property type="entry name" value="ROK"/>
</dbReference>
<organism evidence="2 3">
    <name type="scientific">Actinacidiphila guanduensis</name>
    <dbReference type="NCBI Taxonomy" id="310781"/>
    <lineage>
        <taxon>Bacteria</taxon>
        <taxon>Bacillati</taxon>
        <taxon>Actinomycetota</taxon>
        <taxon>Actinomycetes</taxon>
        <taxon>Kitasatosporales</taxon>
        <taxon>Streptomycetaceae</taxon>
        <taxon>Actinacidiphila</taxon>
    </lineage>
</organism>
<dbReference type="OrthoDB" id="49666at2"/>
<keyword evidence="2" id="KW-0808">Transferase</keyword>
<dbReference type="PANTHER" id="PTHR18964:SF169">
    <property type="entry name" value="N-ACETYLMANNOSAMINE KINASE"/>
    <property type="match status" value="1"/>
</dbReference>
<dbReference type="Gene3D" id="3.30.420.40">
    <property type="match status" value="2"/>
</dbReference>
<evidence type="ECO:0000313" key="2">
    <source>
        <dbReference type="EMBL" id="SDO17677.1"/>
    </source>
</evidence>
<keyword evidence="3" id="KW-1185">Reference proteome</keyword>
<dbReference type="GO" id="GO:0016301">
    <property type="term" value="F:kinase activity"/>
    <property type="evidence" value="ECO:0007669"/>
    <property type="project" value="UniProtKB-KW"/>
</dbReference>
<dbReference type="STRING" id="310781.SAMN05216259_10829"/>
<dbReference type="CDD" id="cd23763">
    <property type="entry name" value="ASKHA_ATPase_ROK"/>
    <property type="match status" value="1"/>
</dbReference>
<dbReference type="RefSeq" id="WP_093785607.1">
    <property type="nucleotide sequence ID" value="NZ_FNIE01000008.1"/>
</dbReference>
<dbReference type="Proteomes" id="UP000199341">
    <property type="component" value="Unassembled WGS sequence"/>
</dbReference>
<dbReference type="PANTHER" id="PTHR18964">
    <property type="entry name" value="ROK (REPRESSOR, ORF, KINASE) FAMILY"/>
    <property type="match status" value="1"/>
</dbReference>
<protein>
    <submittedName>
        <fullName evidence="2">Glucokinase</fullName>
    </submittedName>
</protein>
<comment type="similarity">
    <text evidence="1">Belongs to the ROK (NagC/XylR) family.</text>
</comment>